<dbReference type="InterPro" id="IPR005334">
    <property type="entry name" value="Tctex-1-like"/>
</dbReference>
<dbReference type="GO" id="GO:0045505">
    <property type="term" value="F:dynein intermediate chain binding"/>
    <property type="evidence" value="ECO:0007669"/>
    <property type="project" value="TreeGrafter"/>
</dbReference>
<comment type="similarity">
    <text evidence="1">Belongs to the dynein light chain Tctex-type family.</text>
</comment>
<sequence length="187" mass="21678">MEAKRLPVTTHGLLQRAFTVTKRTNDQQTSTNLTIPVWNKNWQREISTNSDITTVNLSSQLPTYALEPQKKFDFSRAQKHLQLELNRRCGKISRTIRYDPKLALDLVRDLAQQLRRVIKPDYLNFVRYKIIICVSIVQTAPSRQIHQSMSIASRCLWNQDTDRSITVKTNFGYDMIATATAFIVYTD</sequence>
<dbReference type="OrthoDB" id="10248487at2759"/>
<dbReference type="EMBL" id="CAJOAZ010000652">
    <property type="protein sequence ID" value="CAF3690751.1"/>
    <property type="molecule type" value="Genomic_DNA"/>
</dbReference>
<dbReference type="Proteomes" id="UP000663860">
    <property type="component" value="Unassembled WGS sequence"/>
</dbReference>
<dbReference type="Proteomes" id="UP000663881">
    <property type="component" value="Unassembled WGS sequence"/>
</dbReference>
<dbReference type="GO" id="GO:0005737">
    <property type="term" value="C:cytoplasm"/>
    <property type="evidence" value="ECO:0007669"/>
    <property type="project" value="TreeGrafter"/>
</dbReference>
<accession>A0A818ZIU9</accession>
<evidence type="ECO:0000256" key="1">
    <source>
        <dbReference type="ARBA" id="ARBA00005361"/>
    </source>
</evidence>
<dbReference type="Proteomes" id="UP000663868">
    <property type="component" value="Unassembled WGS sequence"/>
</dbReference>
<dbReference type="Proteomes" id="UP000663844">
    <property type="component" value="Unassembled WGS sequence"/>
</dbReference>
<evidence type="ECO:0000313" key="5">
    <source>
        <dbReference type="EMBL" id="CAF3690751.1"/>
    </source>
</evidence>
<comment type="caution">
    <text evidence="6">The sequence shown here is derived from an EMBL/GenBank/DDBJ whole genome shotgun (WGS) entry which is preliminary data.</text>
</comment>
<dbReference type="CDD" id="cd21451">
    <property type="entry name" value="DLC-like_TCTEX1D"/>
    <property type="match status" value="1"/>
</dbReference>
<dbReference type="GO" id="GO:0005868">
    <property type="term" value="C:cytoplasmic dynein complex"/>
    <property type="evidence" value="ECO:0007669"/>
    <property type="project" value="TreeGrafter"/>
</dbReference>
<dbReference type="EMBL" id="CAJNOE010000109">
    <property type="protein sequence ID" value="CAF0926422.1"/>
    <property type="molecule type" value="Genomic_DNA"/>
</dbReference>
<dbReference type="AlphaFoldDB" id="A0A818ZIU9"/>
<evidence type="ECO:0000313" key="6">
    <source>
        <dbReference type="EMBL" id="CAF3772634.1"/>
    </source>
</evidence>
<evidence type="ECO:0000313" key="4">
    <source>
        <dbReference type="EMBL" id="CAF1005345.1"/>
    </source>
</evidence>
<evidence type="ECO:0000313" key="8">
    <source>
        <dbReference type="Proteomes" id="UP000663881"/>
    </source>
</evidence>
<dbReference type="Pfam" id="PF03645">
    <property type="entry name" value="Tctex-1"/>
    <property type="match status" value="1"/>
</dbReference>
<reference evidence="6" key="1">
    <citation type="submission" date="2021-02" db="EMBL/GenBank/DDBJ databases">
        <authorList>
            <person name="Nowell W R."/>
        </authorList>
    </citation>
    <scope>NUCLEOTIDE SEQUENCE</scope>
</reference>
<proteinExistence type="inferred from homology"/>
<name>A0A818ZIU9_9BILA</name>
<dbReference type="PANTHER" id="PTHR21255">
    <property type="entry name" value="T-COMPLEX-ASSOCIATED-TESTIS-EXPRESSED 1/ DYNEIN LIGHT CHAIN"/>
    <property type="match status" value="1"/>
</dbReference>
<organism evidence="6 8">
    <name type="scientific">Adineta steineri</name>
    <dbReference type="NCBI Taxonomy" id="433720"/>
    <lineage>
        <taxon>Eukaryota</taxon>
        <taxon>Metazoa</taxon>
        <taxon>Spiralia</taxon>
        <taxon>Gnathifera</taxon>
        <taxon>Rotifera</taxon>
        <taxon>Eurotatoria</taxon>
        <taxon>Bdelloidea</taxon>
        <taxon>Adinetida</taxon>
        <taxon>Adinetidae</taxon>
        <taxon>Adineta</taxon>
    </lineage>
</organism>
<dbReference type="Proteomes" id="UP000663845">
    <property type="component" value="Unassembled WGS sequence"/>
</dbReference>
<dbReference type="PANTHER" id="PTHR21255:SF65">
    <property type="entry name" value="TCTEX1 DOMAIN-CONTAINING PROTEIN 2"/>
    <property type="match status" value="1"/>
</dbReference>
<dbReference type="Gene3D" id="3.30.1140.40">
    <property type="entry name" value="Tctex-1"/>
    <property type="match status" value="1"/>
</dbReference>
<protein>
    <submittedName>
        <fullName evidence="6">Uncharacterized protein</fullName>
    </submittedName>
</protein>
<dbReference type="InterPro" id="IPR038586">
    <property type="entry name" value="Tctex-1-like_sf"/>
</dbReference>
<dbReference type="Proteomes" id="UP000663891">
    <property type="component" value="Unassembled WGS sequence"/>
</dbReference>
<evidence type="ECO:0000313" key="3">
    <source>
        <dbReference type="EMBL" id="CAF0926422.1"/>
    </source>
</evidence>
<dbReference type="EMBL" id="CAJNON010000028">
    <property type="protein sequence ID" value="CAF0819813.1"/>
    <property type="molecule type" value="Genomic_DNA"/>
</dbReference>
<dbReference type="EMBL" id="CAJOBB010001051">
    <property type="protein sequence ID" value="CAF3800349.1"/>
    <property type="molecule type" value="Genomic_DNA"/>
</dbReference>
<dbReference type="EMBL" id="CAJNOG010000144">
    <property type="protein sequence ID" value="CAF1005345.1"/>
    <property type="molecule type" value="Genomic_DNA"/>
</dbReference>
<dbReference type="EMBL" id="CAJOAY010000986">
    <property type="protein sequence ID" value="CAF3772634.1"/>
    <property type="molecule type" value="Genomic_DNA"/>
</dbReference>
<evidence type="ECO:0000313" key="7">
    <source>
        <dbReference type="EMBL" id="CAF3800349.1"/>
    </source>
</evidence>
<evidence type="ECO:0000313" key="2">
    <source>
        <dbReference type="EMBL" id="CAF0819813.1"/>
    </source>
</evidence>
<dbReference type="GO" id="GO:0007018">
    <property type="term" value="P:microtubule-based movement"/>
    <property type="evidence" value="ECO:0007669"/>
    <property type="project" value="TreeGrafter"/>
</dbReference>
<gene>
    <name evidence="3" type="ORF">IZO911_LOCUS13617</name>
    <name evidence="4" type="ORF">JYZ213_LOCUS16228</name>
    <name evidence="7" type="ORF">KXQ929_LOCUS17002</name>
    <name evidence="6" type="ORF">OKA104_LOCUS16906</name>
    <name evidence="5" type="ORF">OXD698_LOCUS11582</name>
    <name evidence="2" type="ORF">VCS650_LOCUS5013</name>
</gene>